<dbReference type="InterPro" id="IPR018905">
    <property type="entry name" value="A-galactase_NEW3"/>
</dbReference>
<dbReference type="Gene3D" id="2.60.40.10">
    <property type="entry name" value="Immunoglobulins"/>
    <property type="match status" value="2"/>
</dbReference>
<dbReference type="GeneID" id="79269554"/>
<dbReference type="Pfam" id="PF10633">
    <property type="entry name" value="NPCBM_assoc"/>
    <property type="match status" value="1"/>
</dbReference>
<dbReference type="PANTHER" id="PTHR35902:SF3">
    <property type="entry name" value="NPCBM-ASSOCIATED, NEW3 DOMAIN OF ALPHA-GALACTOSIDASE"/>
    <property type="match status" value="1"/>
</dbReference>
<evidence type="ECO:0000313" key="3">
    <source>
        <dbReference type="EMBL" id="MFC7096556.1"/>
    </source>
</evidence>
<dbReference type="EMBL" id="JBHTAG010000002">
    <property type="protein sequence ID" value="MFC7096556.1"/>
    <property type="molecule type" value="Genomic_DNA"/>
</dbReference>
<dbReference type="RefSeq" id="WP_276238977.1">
    <property type="nucleotide sequence ID" value="NZ_CP119989.1"/>
</dbReference>
<comment type="caution">
    <text evidence="3">The sequence shown here is derived from an EMBL/GenBank/DDBJ whole genome shotgun (WGS) entry which is preliminary data.</text>
</comment>
<feature type="domain" description="Alpha-galactosidase NEW3" evidence="2">
    <location>
        <begin position="277"/>
        <end position="352"/>
    </location>
</feature>
<evidence type="ECO:0000259" key="2">
    <source>
        <dbReference type="Pfam" id="PF10633"/>
    </source>
</evidence>
<gene>
    <name evidence="3" type="ORF">ACFQKD_04495</name>
</gene>
<proteinExistence type="predicted"/>
<dbReference type="AlphaFoldDB" id="A0ABD5WTE2"/>
<reference evidence="3 4" key="1">
    <citation type="journal article" date="2019" name="Int. J. Syst. Evol. Microbiol.">
        <title>The Global Catalogue of Microorganisms (GCM) 10K type strain sequencing project: providing services to taxonomists for standard genome sequencing and annotation.</title>
        <authorList>
            <consortium name="The Broad Institute Genomics Platform"/>
            <consortium name="The Broad Institute Genome Sequencing Center for Infectious Disease"/>
            <person name="Wu L."/>
            <person name="Ma J."/>
        </authorList>
    </citation>
    <scope>NUCLEOTIDE SEQUENCE [LARGE SCALE GENOMIC DNA]</scope>
    <source>
        <strain evidence="3 4">DT55</strain>
    </source>
</reference>
<keyword evidence="1" id="KW-0812">Transmembrane</keyword>
<sequence>MSHRFSASVIAAVLCLSLVGPGFVGVAAAVEDPRFEADVPEPVVQPGTTQQLTVELTNDAADYDETVEPAYDVRATVGDTDGIEVLSGTREVGRMGNGATRAVTVQIDVAASIAGGTHRVPIVVEYRDEDDRDEVVTQTVYATVRVQERARFAVESVDSAAPVGGSGPVDVTIRNVGEEQASNAVVAFQSGNSDLTFGQSASARRFVGTLAPNETATVSVDATLSSSAETREYAVDATVEYETVEGASATSRPLSFGVLPIPEQTFGVEGLESTLRVGEEGQLTGTVTNTGEQTVTNAVVLFETTNPNVSPLEPEVAVGSLAPGESAEFAFDIEVSDAAEAGPRQFTLRVQYRDPDGTQQTGDPIDAPATVAEERDEFAVSVVNGSFESGSSGTLTLEVTNNRETTVREVSAKLFLDAPLSSSDDEGFIDVLEPGETKEVTFDLSMAGSAIVGKKYPASVDFRYETSEGDTLISDTYRVPIRATAASGGGIPLGLVGVVAVVVVGLIGGVIVRRNR</sequence>
<dbReference type="PANTHER" id="PTHR35902">
    <property type="entry name" value="S-LAYER DOMAIN-LIKE PROTEIN-RELATED"/>
    <property type="match status" value="1"/>
</dbReference>
<dbReference type="InterPro" id="IPR013783">
    <property type="entry name" value="Ig-like_fold"/>
</dbReference>
<evidence type="ECO:0000313" key="4">
    <source>
        <dbReference type="Proteomes" id="UP001596388"/>
    </source>
</evidence>
<keyword evidence="4" id="KW-1185">Reference proteome</keyword>
<name>A0ABD5WTE2_9EURY</name>
<accession>A0ABD5WTE2</accession>
<keyword evidence="1" id="KW-1133">Transmembrane helix</keyword>
<organism evidence="3 4">
    <name type="scientific">Halobaculum marinum</name>
    <dbReference type="NCBI Taxonomy" id="3031996"/>
    <lineage>
        <taxon>Archaea</taxon>
        <taxon>Methanobacteriati</taxon>
        <taxon>Methanobacteriota</taxon>
        <taxon>Stenosarchaea group</taxon>
        <taxon>Halobacteria</taxon>
        <taxon>Halobacteriales</taxon>
        <taxon>Haloferacaceae</taxon>
        <taxon>Halobaculum</taxon>
    </lineage>
</organism>
<dbReference type="Proteomes" id="UP001596388">
    <property type="component" value="Unassembled WGS sequence"/>
</dbReference>
<keyword evidence="1" id="KW-0472">Membrane</keyword>
<protein>
    <submittedName>
        <fullName evidence="3">COG1361 S-layer family protein</fullName>
    </submittedName>
</protein>
<feature type="transmembrane region" description="Helical" evidence="1">
    <location>
        <begin position="491"/>
        <end position="512"/>
    </location>
</feature>
<evidence type="ECO:0000256" key="1">
    <source>
        <dbReference type="SAM" id="Phobius"/>
    </source>
</evidence>